<reference evidence="1" key="1">
    <citation type="submission" date="2023-06" db="EMBL/GenBank/DDBJ databases">
        <authorList>
            <person name="Kurt Z."/>
        </authorList>
    </citation>
    <scope>NUCLEOTIDE SEQUENCE</scope>
</reference>
<comment type="caution">
    <text evidence="1">The sequence shown here is derived from an EMBL/GenBank/DDBJ whole genome shotgun (WGS) entry which is preliminary data.</text>
</comment>
<accession>A0AA86N5E2</accession>
<evidence type="ECO:0000313" key="2">
    <source>
        <dbReference type="EMBL" id="CAL6100750.1"/>
    </source>
</evidence>
<evidence type="ECO:0000313" key="3">
    <source>
        <dbReference type="Proteomes" id="UP001642409"/>
    </source>
</evidence>
<evidence type="ECO:0000313" key="1">
    <source>
        <dbReference type="EMBL" id="CAI9913202.1"/>
    </source>
</evidence>
<organism evidence="1">
    <name type="scientific">Hexamita inflata</name>
    <dbReference type="NCBI Taxonomy" id="28002"/>
    <lineage>
        <taxon>Eukaryota</taxon>
        <taxon>Metamonada</taxon>
        <taxon>Diplomonadida</taxon>
        <taxon>Hexamitidae</taxon>
        <taxon>Hexamitinae</taxon>
        <taxon>Hexamita</taxon>
    </lineage>
</organism>
<dbReference type="EMBL" id="CATOUU010000021">
    <property type="protein sequence ID" value="CAI9913202.1"/>
    <property type="molecule type" value="Genomic_DNA"/>
</dbReference>
<name>A0AA86N5E2_9EUKA</name>
<dbReference type="AlphaFoldDB" id="A0AA86N5E2"/>
<sequence>MYSKFAQTPNIERFMQKFRCSMGQAILCLDLSKNNFETAVQIFIKSNLKVQPEQVIHRFASNNLHQNQKQTEFDLQKHSTPVLSENELPNYFTIPNTFNYKENTSTSTPINNQTIKFSQKFNVTFKLRTREKTITIQCEKRDRLSHIFNKMGLDMNKIFLHAKKIKDQNAENVDNKVLYI</sequence>
<proteinExistence type="predicted"/>
<keyword evidence="3" id="KW-1185">Reference proteome</keyword>
<protein>
    <submittedName>
        <fullName evidence="2">Hypothetical_protein</fullName>
    </submittedName>
</protein>
<dbReference type="EMBL" id="CAXDID020000534">
    <property type="protein sequence ID" value="CAL6100750.1"/>
    <property type="molecule type" value="Genomic_DNA"/>
</dbReference>
<gene>
    <name evidence="2" type="ORF">HINF_LOCUS70702</name>
    <name evidence="1" type="ORF">HINF_LOCUS847</name>
</gene>
<reference evidence="2 3" key="2">
    <citation type="submission" date="2024-07" db="EMBL/GenBank/DDBJ databases">
        <authorList>
            <person name="Akdeniz Z."/>
        </authorList>
    </citation>
    <scope>NUCLEOTIDE SEQUENCE [LARGE SCALE GENOMIC DNA]</scope>
</reference>
<dbReference type="Proteomes" id="UP001642409">
    <property type="component" value="Unassembled WGS sequence"/>
</dbReference>